<evidence type="ECO:0000313" key="16">
    <source>
        <dbReference type="Proteomes" id="UP001153069"/>
    </source>
</evidence>
<dbReference type="SUPFAM" id="SSF52374">
    <property type="entry name" value="Nucleotidylyl transferase"/>
    <property type="match status" value="2"/>
</dbReference>
<dbReference type="AlphaFoldDB" id="A0A9N8DNY7"/>
<evidence type="ECO:0000256" key="4">
    <source>
        <dbReference type="ARBA" id="ARBA00022679"/>
    </source>
</evidence>
<proteinExistence type="inferred from homology"/>
<dbReference type="Pfam" id="PF01467">
    <property type="entry name" value="CTP_transf_like"/>
    <property type="match status" value="2"/>
</dbReference>
<feature type="domain" description="Cytidyltransferase-like" evidence="14">
    <location>
        <begin position="361"/>
        <end position="451"/>
    </location>
</feature>
<dbReference type="Gene3D" id="3.40.50.620">
    <property type="entry name" value="HUPs"/>
    <property type="match status" value="2"/>
</dbReference>
<protein>
    <recommendedName>
        <fullName evidence="10">ethanolamine-phosphate cytidylyltransferase</fullName>
        <ecNumber evidence="10">2.7.7.14</ecNumber>
    </recommendedName>
    <alternativeName>
        <fullName evidence="11">CTP:phosphoethanolamine cytidylyltransferase</fullName>
    </alternativeName>
</protein>
<dbReference type="OrthoDB" id="40021at2759"/>
<dbReference type="GO" id="GO:0004306">
    <property type="term" value="F:ethanolamine-phosphate cytidylyltransferase activity"/>
    <property type="evidence" value="ECO:0007669"/>
    <property type="project" value="UniProtKB-EC"/>
</dbReference>
<dbReference type="GO" id="GO:0005737">
    <property type="term" value="C:cytoplasm"/>
    <property type="evidence" value="ECO:0007669"/>
    <property type="project" value="TreeGrafter"/>
</dbReference>
<keyword evidence="5 15" id="KW-0548">Nucleotidyltransferase</keyword>
<comment type="pathway">
    <text evidence="1">Lipid metabolism.</text>
</comment>
<evidence type="ECO:0000256" key="11">
    <source>
        <dbReference type="ARBA" id="ARBA00031473"/>
    </source>
</evidence>
<evidence type="ECO:0000256" key="1">
    <source>
        <dbReference type="ARBA" id="ARBA00005189"/>
    </source>
</evidence>
<gene>
    <name evidence="15" type="ORF">SEMRO_253_G100000.1</name>
</gene>
<keyword evidence="13" id="KW-0472">Membrane</keyword>
<feature type="compositionally biased region" description="Basic and acidic residues" evidence="12">
    <location>
        <begin position="314"/>
        <end position="324"/>
    </location>
</feature>
<comment type="caution">
    <text evidence="15">The sequence shown here is derived from an EMBL/GenBank/DDBJ whole genome shotgun (WGS) entry which is preliminary data.</text>
</comment>
<evidence type="ECO:0000256" key="12">
    <source>
        <dbReference type="SAM" id="MobiDB-lite"/>
    </source>
</evidence>
<dbReference type="GO" id="GO:0006646">
    <property type="term" value="P:phosphatidylethanolamine biosynthetic process"/>
    <property type="evidence" value="ECO:0007669"/>
    <property type="project" value="InterPro"/>
</dbReference>
<keyword evidence="4" id="KW-0808">Transferase</keyword>
<feature type="transmembrane region" description="Helical" evidence="13">
    <location>
        <begin position="42"/>
        <end position="59"/>
    </location>
</feature>
<evidence type="ECO:0000313" key="15">
    <source>
        <dbReference type="EMBL" id="CAB9506092.1"/>
    </source>
</evidence>
<dbReference type="PANTHER" id="PTHR45780">
    <property type="entry name" value="ETHANOLAMINE-PHOSPHATE CYTIDYLYLTRANSFERASE"/>
    <property type="match status" value="1"/>
</dbReference>
<keyword evidence="16" id="KW-1185">Reference proteome</keyword>
<dbReference type="InterPro" id="IPR014729">
    <property type="entry name" value="Rossmann-like_a/b/a_fold"/>
</dbReference>
<keyword evidence="6" id="KW-0443">Lipid metabolism</keyword>
<evidence type="ECO:0000256" key="6">
    <source>
        <dbReference type="ARBA" id="ARBA00023098"/>
    </source>
</evidence>
<name>A0A9N8DNY7_9STRA</name>
<dbReference type="CDD" id="cd02174">
    <property type="entry name" value="CCT"/>
    <property type="match status" value="1"/>
</dbReference>
<evidence type="ECO:0000256" key="2">
    <source>
        <dbReference type="ARBA" id="ARBA00010101"/>
    </source>
</evidence>
<dbReference type="InterPro" id="IPR004821">
    <property type="entry name" value="Cyt_trans-like"/>
</dbReference>
<accession>A0A9N8DNY7</accession>
<feature type="transmembrane region" description="Helical" evidence="13">
    <location>
        <begin position="79"/>
        <end position="98"/>
    </location>
</feature>
<evidence type="ECO:0000256" key="8">
    <source>
        <dbReference type="ARBA" id="ARBA00023264"/>
    </source>
</evidence>
<reference evidence="15" key="1">
    <citation type="submission" date="2020-06" db="EMBL/GenBank/DDBJ databases">
        <authorList>
            <consortium name="Plant Systems Biology data submission"/>
        </authorList>
    </citation>
    <scope>NUCLEOTIDE SEQUENCE</scope>
    <source>
        <strain evidence="15">D6</strain>
    </source>
</reference>
<dbReference type="PANTHER" id="PTHR45780:SF2">
    <property type="entry name" value="ETHANOLAMINE-PHOSPHATE CYTIDYLYLTRANSFERASE"/>
    <property type="match status" value="1"/>
</dbReference>
<evidence type="ECO:0000259" key="14">
    <source>
        <dbReference type="Pfam" id="PF01467"/>
    </source>
</evidence>
<organism evidence="15 16">
    <name type="scientific">Seminavis robusta</name>
    <dbReference type="NCBI Taxonomy" id="568900"/>
    <lineage>
        <taxon>Eukaryota</taxon>
        <taxon>Sar</taxon>
        <taxon>Stramenopiles</taxon>
        <taxon>Ochrophyta</taxon>
        <taxon>Bacillariophyta</taxon>
        <taxon>Bacillariophyceae</taxon>
        <taxon>Bacillariophycidae</taxon>
        <taxon>Naviculales</taxon>
        <taxon>Naviculaceae</taxon>
        <taxon>Seminavis</taxon>
    </lineage>
</organism>
<evidence type="ECO:0000256" key="5">
    <source>
        <dbReference type="ARBA" id="ARBA00022695"/>
    </source>
</evidence>
<keyword evidence="13" id="KW-1133">Transmembrane helix</keyword>
<evidence type="ECO:0000256" key="3">
    <source>
        <dbReference type="ARBA" id="ARBA00022516"/>
    </source>
</evidence>
<keyword evidence="13" id="KW-0812">Transmembrane</keyword>
<comment type="similarity">
    <text evidence="2">Belongs to the cytidylyltransferase family.</text>
</comment>
<keyword evidence="7" id="KW-0594">Phospholipid biosynthesis</keyword>
<dbReference type="InterPro" id="IPR041723">
    <property type="entry name" value="CCT"/>
</dbReference>
<dbReference type="NCBIfam" id="TIGR00125">
    <property type="entry name" value="cyt_tran_rel"/>
    <property type="match status" value="2"/>
</dbReference>
<comment type="pathway">
    <text evidence="9">Phospholipid metabolism; phosphatidylethanolamine biosynthesis; phosphatidylethanolamine from ethanolamine: step 2/3.</text>
</comment>
<feature type="region of interest" description="Disordered" evidence="12">
    <location>
        <begin position="1"/>
        <end position="31"/>
    </location>
</feature>
<feature type="region of interest" description="Disordered" evidence="12">
    <location>
        <begin position="300"/>
        <end position="333"/>
    </location>
</feature>
<evidence type="ECO:0000256" key="13">
    <source>
        <dbReference type="SAM" id="Phobius"/>
    </source>
</evidence>
<evidence type="ECO:0000256" key="10">
    <source>
        <dbReference type="ARBA" id="ARBA00024221"/>
    </source>
</evidence>
<feature type="region of interest" description="Disordered" evidence="12">
    <location>
        <begin position="127"/>
        <end position="147"/>
    </location>
</feature>
<keyword evidence="8" id="KW-1208">Phospholipid metabolism</keyword>
<sequence>MMRRRTGTADGDNMSSSSRWPMRSDPANTCDNKQRTTLIENVSLLFTESSLVATPVALIHRSLAGLGVAEEDLPTPIALFRVVLALLAVVLMLCYFSWGRQKSRKSDLQRELQLARAKVRSLQDQLKQLKDDDDNNNKKQQPLDDTTNGDKEIRIFMDGAFDLLHYGHMNAFRLAKSLGTTLIVGVNSDESITRCKGAPPLMSDDERMTMVKTCKFVDEVVENCPYVMSPEYLDWVIKEKRIDYVIHGSDPCFTVDGEDVYAAAKATGKFRMIPRTEGVSTSDILGRILVMTREHHIYDQQKQITADKTEDENNSNKDEEKSAEQQEQQEQPRSKFLTTSLLLKLFSAGVKAPKKGMKVIYIDGTWDLFHPGHVAILKAARERGDYLIVGVHGDAVVNRLRGMNMPLMNLHERVLSVLGCRYVDDVLIDAPYEITPDMVDRLNISEVVKGTKHDDIGVRYAVNMYDYPKRAGILTEVESPSTFNMEHIVQRIRKNQKTFEEKFDRKIKMENEFYKNLRSTSQ</sequence>
<dbReference type="EC" id="2.7.7.14" evidence="10"/>
<evidence type="ECO:0000256" key="7">
    <source>
        <dbReference type="ARBA" id="ARBA00023209"/>
    </source>
</evidence>
<dbReference type="EMBL" id="CAICTM010000252">
    <property type="protein sequence ID" value="CAB9506092.1"/>
    <property type="molecule type" value="Genomic_DNA"/>
</dbReference>
<dbReference type="InterPro" id="IPR044608">
    <property type="entry name" value="Ect1/PCYT2"/>
</dbReference>
<feature type="domain" description="Cytidyltransferase-like" evidence="14">
    <location>
        <begin position="157"/>
        <end position="285"/>
    </location>
</feature>
<keyword evidence="3" id="KW-0444">Lipid biosynthesis</keyword>
<evidence type="ECO:0000256" key="9">
    <source>
        <dbReference type="ARBA" id="ARBA00024191"/>
    </source>
</evidence>
<dbReference type="Proteomes" id="UP001153069">
    <property type="component" value="Unassembled WGS sequence"/>
</dbReference>